<dbReference type="PANTHER" id="PTHR32071:SF117">
    <property type="entry name" value="PTS-DEPENDENT DIHYDROXYACETONE KINASE OPERON REGULATORY PROTEIN-RELATED"/>
    <property type="match status" value="1"/>
</dbReference>
<evidence type="ECO:0000256" key="3">
    <source>
        <dbReference type="ARBA" id="ARBA00023015"/>
    </source>
</evidence>
<reference evidence="9" key="1">
    <citation type="journal article" date="2019" name="Int. J. Syst. Evol. Microbiol.">
        <title>The Global Catalogue of Microorganisms (GCM) 10K type strain sequencing project: providing services to taxonomists for standard genome sequencing and annotation.</title>
        <authorList>
            <consortium name="The Broad Institute Genomics Platform"/>
            <consortium name="The Broad Institute Genome Sequencing Center for Infectious Disease"/>
            <person name="Wu L."/>
            <person name="Ma J."/>
        </authorList>
    </citation>
    <scope>NUCLEOTIDE SEQUENCE [LARGE SCALE GENOMIC DNA]</scope>
    <source>
        <strain evidence="9">NBRC 102520</strain>
    </source>
</reference>
<evidence type="ECO:0000256" key="1">
    <source>
        <dbReference type="ARBA" id="ARBA00022741"/>
    </source>
</evidence>
<dbReference type="InterPro" id="IPR058031">
    <property type="entry name" value="AAA_lid_NorR"/>
</dbReference>
<dbReference type="PANTHER" id="PTHR32071">
    <property type="entry name" value="TRANSCRIPTIONAL REGULATORY PROTEIN"/>
    <property type="match status" value="1"/>
</dbReference>
<feature type="domain" description="Sigma-54 factor interaction" evidence="7">
    <location>
        <begin position="27"/>
        <end position="256"/>
    </location>
</feature>
<organism evidence="8 9">
    <name type="scientific">Bradyrhizobium iriomotense</name>
    <dbReference type="NCBI Taxonomy" id="441950"/>
    <lineage>
        <taxon>Bacteria</taxon>
        <taxon>Pseudomonadati</taxon>
        <taxon>Pseudomonadota</taxon>
        <taxon>Alphaproteobacteria</taxon>
        <taxon>Hyphomicrobiales</taxon>
        <taxon>Nitrobacteraceae</taxon>
        <taxon>Bradyrhizobium</taxon>
    </lineage>
</organism>
<protein>
    <recommendedName>
        <fullName evidence="7">Sigma-54 factor interaction domain-containing protein</fullName>
    </recommendedName>
</protein>
<dbReference type="CDD" id="cd00009">
    <property type="entry name" value="AAA"/>
    <property type="match status" value="1"/>
</dbReference>
<accession>A0ABQ6B0J7</accession>
<dbReference type="InterPro" id="IPR025662">
    <property type="entry name" value="Sigma_54_int_dom_ATP-bd_1"/>
</dbReference>
<dbReference type="Gene3D" id="1.10.10.60">
    <property type="entry name" value="Homeodomain-like"/>
    <property type="match status" value="1"/>
</dbReference>
<dbReference type="InterPro" id="IPR025944">
    <property type="entry name" value="Sigma_54_int_dom_CS"/>
</dbReference>
<evidence type="ECO:0000256" key="2">
    <source>
        <dbReference type="ARBA" id="ARBA00022840"/>
    </source>
</evidence>
<sequence>MAIHRPKLPLPSDPPDALIRAFASFNLIGRSPAFIEMLRFICRYADCDAPILIQGETGTGKELVARALHYLSGRSAHAFIPVNCGGLPDSLVESELFGHERGAFTDAHAAQKGLVAQAAGGTLLLDEIDSLSQKAQVTLLRFLQDRQYRPVGGERQIKADVRVVAATNADLAMEARAGRFRQDLYYRLDVVSLRMPPLRQRDSDVVDLAEHLLGRFAQQHGRPRKHLHPDTAAWLPFYAWPGNVRELENLMLREFLRADGDMVSIEPMVEALPALRARETPKGQTFKLAKACAVAEFERSYLNEMLARTSGNISLAARLAKKDRGAFNKLVKKHGLDMVSFRSPAR</sequence>
<name>A0ABQ6B0J7_9BRAD</name>
<keyword evidence="9" id="KW-1185">Reference proteome</keyword>
<evidence type="ECO:0000313" key="9">
    <source>
        <dbReference type="Proteomes" id="UP001156905"/>
    </source>
</evidence>
<dbReference type="InterPro" id="IPR002078">
    <property type="entry name" value="Sigma_54_int"/>
</dbReference>
<dbReference type="Proteomes" id="UP001156905">
    <property type="component" value="Unassembled WGS sequence"/>
</dbReference>
<keyword evidence="5" id="KW-0010">Activator</keyword>
<keyword evidence="2" id="KW-0067">ATP-binding</keyword>
<dbReference type="RefSeq" id="WP_284269040.1">
    <property type="nucleotide sequence ID" value="NZ_BSOW01000016.1"/>
</dbReference>
<dbReference type="Gene3D" id="1.10.8.60">
    <property type="match status" value="1"/>
</dbReference>
<keyword evidence="6" id="KW-0804">Transcription</keyword>
<dbReference type="SUPFAM" id="SSF52540">
    <property type="entry name" value="P-loop containing nucleoside triphosphate hydrolases"/>
    <property type="match status" value="1"/>
</dbReference>
<dbReference type="InterPro" id="IPR027417">
    <property type="entry name" value="P-loop_NTPase"/>
</dbReference>
<evidence type="ECO:0000256" key="5">
    <source>
        <dbReference type="ARBA" id="ARBA00023159"/>
    </source>
</evidence>
<evidence type="ECO:0000256" key="4">
    <source>
        <dbReference type="ARBA" id="ARBA00023125"/>
    </source>
</evidence>
<gene>
    <name evidence="8" type="ORF">GCM10007857_46560</name>
</gene>
<keyword evidence="3" id="KW-0805">Transcription regulation</keyword>
<proteinExistence type="predicted"/>
<dbReference type="PROSITE" id="PS00688">
    <property type="entry name" value="SIGMA54_INTERACT_3"/>
    <property type="match status" value="1"/>
</dbReference>
<dbReference type="SMART" id="SM00382">
    <property type="entry name" value="AAA"/>
    <property type="match status" value="1"/>
</dbReference>
<evidence type="ECO:0000313" key="8">
    <source>
        <dbReference type="EMBL" id="GLR87944.1"/>
    </source>
</evidence>
<dbReference type="InterPro" id="IPR025943">
    <property type="entry name" value="Sigma_54_int_dom_ATP-bd_2"/>
</dbReference>
<dbReference type="PROSITE" id="PS00676">
    <property type="entry name" value="SIGMA54_INTERACT_2"/>
    <property type="match status" value="1"/>
</dbReference>
<dbReference type="PROSITE" id="PS00675">
    <property type="entry name" value="SIGMA54_INTERACT_1"/>
    <property type="match status" value="1"/>
</dbReference>
<dbReference type="Gene3D" id="3.40.50.300">
    <property type="entry name" value="P-loop containing nucleotide triphosphate hydrolases"/>
    <property type="match status" value="1"/>
</dbReference>
<evidence type="ECO:0000259" key="7">
    <source>
        <dbReference type="PROSITE" id="PS50045"/>
    </source>
</evidence>
<dbReference type="EMBL" id="BSOW01000016">
    <property type="protein sequence ID" value="GLR87944.1"/>
    <property type="molecule type" value="Genomic_DNA"/>
</dbReference>
<dbReference type="Pfam" id="PF00158">
    <property type="entry name" value="Sigma54_activat"/>
    <property type="match status" value="1"/>
</dbReference>
<dbReference type="SUPFAM" id="SSF46689">
    <property type="entry name" value="Homeodomain-like"/>
    <property type="match status" value="1"/>
</dbReference>
<dbReference type="InterPro" id="IPR003593">
    <property type="entry name" value="AAA+_ATPase"/>
</dbReference>
<dbReference type="InterPro" id="IPR009057">
    <property type="entry name" value="Homeodomain-like_sf"/>
</dbReference>
<comment type="caution">
    <text evidence="8">The sequence shown here is derived from an EMBL/GenBank/DDBJ whole genome shotgun (WGS) entry which is preliminary data.</text>
</comment>
<keyword evidence="1" id="KW-0547">Nucleotide-binding</keyword>
<dbReference type="PROSITE" id="PS50045">
    <property type="entry name" value="SIGMA54_INTERACT_4"/>
    <property type="match status" value="1"/>
</dbReference>
<keyword evidence="4" id="KW-0238">DNA-binding</keyword>
<dbReference type="Pfam" id="PF25601">
    <property type="entry name" value="AAA_lid_14"/>
    <property type="match status" value="1"/>
</dbReference>
<evidence type="ECO:0000256" key="6">
    <source>
        <dbReference type="ARBA" id="ARBA00023163"/>
    </source>
</evidence>